<sequence>MEETKKTLLDDSFTSAMALTNSGVPQVPDRYVLPPSQRPALGSSLGTTETTLPIIDLSLLHQPSLRSRAIHEINIACKEFGFFQVINHGIPSSLVKDALDAATLFFDLPVEEKMLLVSANVHEPVRYGTSLNHSTDSVHYWRDFIKHYSHPLPKWIDMWPSNPPCYKDKVGKYSEATHVLHKQLIEAIAESLGLEKTYLQEEIEEGSQVMAVNCYPTCPEPEIALGMPPHSDFSSLTILLQSSQGLQIMDCNKNWVSVPYIEGALIVQLGDQVEVMSNGIYKSVIHRVTVNKDVKRLSFASLHSLPLHKKISPAQKLVNENNNAPAYGEFSFNDFLEYISSNDFIQQRFIDTIKKKSSP</sequence>
<evidence type="ECO:0000256" key="3">
    <source>
        <dbReference type="ARBA" id="ARBA00023004"/>
    </source>
</evidence>
<protein>
    <submittedName>
        <fullName evidence="7">Protein DMR6-LIKE OXYGENASE 2-like</fullName>
    </submittedName>
</protein>
<evidence type="ECO:0000256" key="1">
    <source>
        <dbReference type="ARBA" id="ARBA00008056"/>
    </source>
</evidence>
<reference evidence="6" key="1">
    <citation type="journal article" date="2014" name="Nat. Commun.">
        <title>The emerging biofuel crop Camelina sativa retains a highly undifferentiated hexaploid genome structure.</title>
        <authorList>
            <person name="Kagale S."/>
            <person name="Koh C."/>
            <person name="Nixon J."/>
            <person name="Bollina V."/>
            <person name="Clarke W.E."/>
            <person name="Tuteja R."/>
            <person name="Spillane C."/>
            <person name="Robinson S.J."/>
            <person name="Links M.G."/>
            <person name="Clarke C."/>
            <person name="Higgins E.E."/>
            <person name="Huebert T."/>
            <person name="Sharpe A.G."/>
            <person name="Parkin I.A."/>
        </authorList>
    </citation>
    <scope>NUCLEOTIDE SEQUENCE [LARGE SCALE GENOMIC DNA]</scope>
    <source>
        <strain evidence="6">cv. DH55</strain>
    </source>
</reference>
<dbReference type="InterPro" id="IPR027443">
    <property type="entry name" value="IPNS-like_sf"/>
</dbReference>
<dbReference type="Pfam" id="PF14226">
    <property type="entry name" value="DIOX_N"/>
    <property type="match status" value="1"/>
</dbReference>
<evidence type="ECO:0000256" key="2">
    <source>
        <dbReference type="ARBA" id="ARBA00022723"/>
    </source>
</evidence>
<dbReference type="GeneID" id="104783034"/>
<evidence type="ECO:0000256" key="4">
    <source>
        <dbReference type="RuleBase" id="RU003682"/>
    </source>
</evidence>
<dbReference type="PANTHER" id="PTHR47991">
    <property type="entry name" value="OXOGLUTARATE/IRON-DEPENDENT DIOXYGENASE"/>
    <property type="match status" value="1"/>
</dbReference>
<proteinExistence type="inferred from homology"/>
<accession>A0ABM0YVC5</accession>
<feature type="domain" description="Fe2OG dioxygenase" evidence="5">
    <location>
        <begin position="206"/>
        <end position="305"/>
    </location>
</feature>
<dbReference type="InterPro" id="IPR026992">
    <property type="entry name" value="DIOX_N"/>
</dbReference>
<dbReference type="RefSeq" id="XP_010506415.1">
    <property type="nucleotide sequence ID" value="XM_010508113.2"/>
</dbReference>
<reference evidence="7" key="2">
    <citation type="submission" date="2025-08" db="UniProtKB">
        <authorList>
            <consortium name="RefSeq"/>
        </authorList>
    </citation>
    <scope>IDENTIFICATION</scope>
    <source>
        <tissue evidence="7">Leaf</tissue>
    </source>
</reference>
<comment type="similarity">
    <text evidence="1 4">Belongs to the iron/ascorbate-dependent oxidoreductase family.</text>
</comment>
<evidence type="ECO:0000259" key="5">
    <source>
        <dbReference type="PROSITE" id="PS51471"/>
    </source>
</evidence>
<dbReference type="Gene3D" id="2.60.120.330">
    <property type="entry name" value="B-lactam Antibiotic, Isopenicillin N Synthase, Chain"/>
    <property type="match status" value="1"/>
</dbReference>
<keyword evidence="4" id="KW-0560">Oxidoreductase</keyword>
<dbReference type="InterPro" id="IPR050295">
    <property type="entry name" value="Plant_2OG-oxidoreductases"/>
</dbReference>
<dbReference type="PROSITE" id="PS51471">
    <property type="entry name" value="FE2OG_OXY"/>
    <property type="match status" value="1"/>
</dbReference>
<name>A0ABM0YVC5_CAMSA</name>
<dbReference type="Pfam" id="PF03171">
    <property type="entry name" value="2OG-FeII_Oxy"/>
    <property type="match status" value="1"/>
</dbReference>
<keyword evidence="6" id="KW-1185">Reference proteome</keyword>
<evidence type="ECO:0000313" key="7">
    <source>
        <dbReference type="RefSeq" id="XP_010506415.1"/>
    </source>
</evidence>
<gene>
    <name evidence="7" type="primary">LOC104783034</name>
</gene>
<keyword evidence="2 4" id="KW-0479">Metal-binding</keyword>
<dbReference type="Proteomes" id="UP000694864">
    <property type="component" value="Chromosome 4"/>
</dbReference>
<dbReference type="InterPro" id="IPR005123">
    <property type="entry name" value="Oxoglu/Fe-dep_dioxygenase_dom"/>
</dbReference>
<evidence type="ECO:0000313" key="6">
    <source>
        <dbReference type="Proteomes" id="UP000694864"/>
    </source>
</evidence>
<organism evidence="6 7">
    <name type="scientific">Camelina sativa</name>
    <name type="common">False flax</name>
    <name type="synonym">Myagrum sativum</name>
    <dbReference type="NCBI Taxonomy" id="90675"/>
    <lineage>
        <taxon>Eukaryota</taxon>
        <taxon>Viridiplantae</taxon>
        <taxon>Streptophyta</taxon>
        <taxon>Embryophyta</taxon>
        <taxon>Tracheophyta</taxon>
        <taxon>Spermatophyta</taxon>
        <taxon>Magnoliopsida</taxon>
        <taxon>eudicotyledons</taxon>
        <taxon>Gunneridae</taxon>
        <taxon>Pentapetalae</taxon>
        <taxon>rosids</taxon>
        <taxon>malvids</taxon>
        <taxon>Brassicales</taxon>
        <taxon>Brassicaceae</taxon>
        <taxon>Camelineae</taxon>
        <taxon>Camelina</taxon>
    </lineage>
</organism>
<dbReference type="SUPFAM" id="SSF51197">
    <property type="entry name" value="Clavaminate synthase-like"/>
    <property type="match status" value="1"/>
</dbReference>
<keyword evidence="3 4" id="KW-0408">Iron</keyword>
<dbReference type="InterPro" id="IPR044861">
    <property type="entry name" value="IPNS-like_FE2OG_OXY"/>
</dbReference>